<dbReference type="Proteomes" id="UP000472372">
    <property type="component" value="Chromosome 4"/>
</dbReference>
<dbReference type="AlphaFoldDB" id="A0A6S6W030"/>
<organism evidence="2 3">
    <name type="scientific">Pyrenophora teres f. teres</name>
    <dbReference type="NCBI Taxonomy" id="97479"/>
    <lineage>
        <taxon>Eukaryota</taxon>
        <taxon>Fungi</taxon>
        <taxon>Dikarya</taxon>
        <taxon>Ascomycota</taxon>
        <taxon>Pezizomycotina</taxon>
        <taxon>Dothideomycetes</taxon>
        <taxon>Pleosporomycetidae</taxon>
        <taxon>Pleosporales</taxon>
        <taxon>Pleosporineae</taxon>
        <taxon>Pleosporaceae</taxon>
        <taxon>Pyrenophora</taxon>
    </lineage>
</organism>
<dbReference type="EMBL" id="HG992980">
    <property type="protein sequence ID" value="CAE7031758.1"/>
    <property type="molecule type" value="Genomic_DNA"/>
</dbReference>
<proteinExistence type="predicted"/>
<accession>A0A6S6W030</accession>
<protein>
    <submittedName>
        <fullName evidence="2">Uncharacterized protein</fullName>
    </submittedName>
</protein>
<evidence type="ECO:0000256" key="1">
    <source>
        <dbReference type="SAM" id="MobiDB-lite"/>
    </source>
</evidence>
<evidence type="ECO:0000313" key="2">
    <source>
        <dbReference type="EMBL" id="CAE7031758.1"/>
    </source>
</evidence>
<evidence type="ECO:0000313" key="3">
    <source>
        <dbReference type="Proteomes" id="UP000472372"/>
    </source>
</evidence>
<sequence>MFRLPSFVPNSFASRPQPPAESPESPEAPESPAMAEETPKPFPFMRLPLELREQIYSIYFNPADHLVKNVDLEARGFFGGIYKWDFDIWTVSKQIHAESKKVWKRENVFVKIATPWPSAGMYRVYIMATEGAPEALAQSPADRLNHISSEGLVPIVCTESRANEFSSHYAVVQITAPFHGVVAEHMVVMLVDDLHLFAQTWYYSALSYPMLNERLSTMFILRNPNREVDSDEQDIGVPLSIQRRLLYPFEHVKGLHGTEFQNYDPTIQAELSRLQAKPIPTLQEALESATDYMEAGDVALTAPNTDTETSALQALDLYRKAFHAIHILIHNRTRRVMADMFFHDSVAKGRYAGQTGITIRVILRLKLVSRTVAAYNKLGRWDDAAFWGMRSIRILRETSNPDFEAFLTEVLGGMDIALLYVRTGIAFWKMEQQQENWWGEMIAYADEELAKSVELWVAAGNYMKSQARGDVRKELEGYGVPREIFEELFSDVERAEGRESVMAEDGSSSSEG</sequence>
<feature type="compositionally biased region" description="Low complexity" evidence="1">
    <location>
        <begin position="22"/>
        <end position="36"/>
    </location>
</feature>
<feature type="region of interest" description="Disordered" evidence="1">
    <location>
        <begin position="1"/>
        <end position="40"/>
    </location>
</feature>
<name>A0A6S6W030_9PLEO</name>
<reference evidence="2" key="1">
    <citation type="submission" date="2021-02" db="EMBL/GenBank/DDBJ databases">
        <authorList>
            <person name="Syme A R."/>
            <person name="Syme A R."/>
            <person name="Moolhuijzen P."/>
        </authorList>
    </citation>
    <scope>NUCLEOTIDE SEQUENCE</scope>
    <source>
        <strain evidence="2">W1-1</strain>
    </source>
</reference>
<gene>
    <name evidence="2" type="ORF">PTTW11_04861</name>
</gene>